<comment type="similarity">
    <text evidence="7">Belongs to the binding-protein-dependent transport system permease family.</text>
</comment>
<organism evidence="9 10">
    <name type="scientific">Paenibacillus solisilvae</name>
    <dbReference type="NCBI Taxonomy" id="2486751"/>
    <lineage>
        <taxon>Bacteria</taxon>
        <taxon>Bacillati</taxon>
        <taxon>Bacillota</taxon>
        <taxon>Bacilli</taxon>
        <taxon>Bacillales</taxon>
        <taxon>Paenibacillaceae</taxon>
        <taxon>Paenibacillus</taxon>
    </lineage>
</organism>
<feature type="transmembrane region" description="Helical" evidence="7">
    <location>
        <begin position="77"/>
        <end position="97"/>
    </location>
</feature>
<keyword evidence="5 7" id="KW-1133">Transmembrane helix</keyword>
<sequence length="295" mass="33409">MTYSRSDRFVLLMFLVPAILIIIFSEGYPLLYSLYLSFVDWTLSKSPVPQGFVGFDNFAKVLHDDLFLYSIRNSLKFMVVSTGLTVIGGFLFAILFVGEDKWIKLSRTMMMIPIVVAPVAVGAMWRLMLDTHFGLVNTILKQVGIAPVDWLGNPRIALWSAIWADCWEWTPFVMIIYVASIGSIDPSLRESAMMDGANRWTILKRIIIPLVMPATLLILVFRVIDTFFVIDIIYSLTYGGPGTSTNTASFYIYNQGLKYFNISYAASSSWLLMTFSLLFAGILLHIKKRRERSLG</sequence>
<feature type="transmembrane region" description="Helical" evidence="7">
    <location>
        <begin position="262"/>
        <end position="286"/>
    </location>
</feature>
<evidence type="ECO:0000256" key="3">
    <source>
        <dbReference type="ARBA" id="ARBA00022475"/>
    </source>
</evidence>
<dbReference type="RefSeq" id="WP_379186165.1">
    <property type="nucleotide sequence ID" value="NZ_JBHSOW010000006.1"/>
</dbReference>
<dbReference type="InterPro" id="IPR000515">
    <property type="entry name" value="MetI-like"/>
</dbReference>
<evidence type="ECO:0000256" key="2">
    <source>
        <dbReference type="ARBA" id="ARBA00022448"/>
    </source>
</evidence>
<keyword evidence="4 7" id="KW-0812">Transmembrane</keyword>
<dbReference type="Pfam" id="PF00528">
    <property type="entry name" value="BPD_transp_1"/>
    <property type="match status" value="1"/>
</dbReference>
<keyword evidence="3" id="KW-1003">Cell membrane</keyword>
<keyword evidence="2 7" id="KW-0813">Transport</keyword>
<comment type="caution">
    <text evidence="9">The sequence shown here is derived from an EMBL/GenBank/DDBJ whole genome shotgun (WGS) entry which is preliminary data.</text>
</comment>
<proteinExistence type="inferred from homology"/>
<keyword evidence="6 7" id="KW-0472">Membrane</keyword>
<dbReference type="InterPro" id="IPR035906">
    <property type="entry name" value="MetI-like_sf"/>
</dbReference>
<evidence type="ECO:0000259" key="8">
    <source>
        <dbReference type="PROSITE" id="PS50928"/>
    </source>
</evidence>
<feature type="transmembrane region" description="Helical" evidence="7">
    <location>
        <begin position="9"/>
        <end position="31"/>
    </location>
</feature>
<dbReference type="Proteomes" id="UP001596047">
    <property type="component" value="Unassembled WGS sequence"/>
</dbReference>
<keyword evidence="10" id="KW-1185">Reference proteome</keyword>
<dbReference type="PANTHER" id="PTHR43005">
    <property type="entry name" value="BLR7065 PROTEIN"/>
    <property type="match status" value="1"/>
</dbReference>
<evidence type="ECO:0000313" key="10">
    <source>
        <dbReference type="Proteomes" id="UP001596047"/>
    </source>
</evidence>
<accession>A0ABW0VSD4</accession>
<dbReference type="EMBL" id="JBHSOW010000006">
    <property type="protein sequence ID" value="MFC5647709.1"/>
    <property type="molecule type" value="Genomic_DNA"/>
</dbReference>
<gene>
    <name evidence="9" type="ORF">ACFPYJ_00995</name>
</gene>
<feature type="transmembrane region" description="Helical" evidence="7">
    <location>
        <begin position="109"/>
        <end position="128"/>
    </location>
</feature>
<evidence type="ECO:0000256" key="7">
    <source>
        <dbReference type="RuleBase" id="RU363032"/>
    </source>
</evidence>
<dbReference type="PROSITE" id="PS50928">
    <property type="entry name" value="ABC_TM1"/>
    <property type="match status" value="1"/>
</dbReference>
<feature type="transmembrane region" description="Helical" evidence="7">
    <location>
        <begin position="202"/>
        <end position="224"/>
    </location>
</feature>
<comment type="subcellular location">
    <subcellularLocation>
        <location evidence="1 7">Cell membrane</location>
        <topology evidence="1 7">Multi-pass membrane protein</topology>
    </subcellularLocation>
</comment>
<evidence type="ECO:0000256" key="5">
    <source>
        <dbReference type="ARBA" id="ARBA00022989"/>
    </source>
</evidence>
<reference evidence="10" key="1">
    <citation type="journal article" date="2019" name="Int. J. Syst. Evol. Microbiol.">
        <title>The Global Catalogue of Microorganisms (GCM) 10K type strain sequencing project: providing services to taxonomists for standard genome sequencing and annotation.</title>
        <authorList>
            <consortium name="The Broad Institute Genomics Platform"/>
            <consortium name="The Broad Institute Genome Sequencing Center for Infectious Disease"/>
            <person name="Wu L."/>
            <person name="Ma J."/>
        </authorList>
    </citation>
    <scope>NUCLEOTIDE SEQUENCE [LARGE SCALE GENOMIC DNA]</scope>
    <source>
        <strain evidence="10">CGMCC 1.3240</strain>
    </source>
</reference>
<evidence type="ECO:0000313" key="9">
    <source>
        <dbReference type="EMBL" id="MFC5647709.1"/>
    </source>
</evidence>
<dbReference type="Gene3D" id="1.10.3720.10">
    <property type="entry name" value="MetI-like"/>
    <property type="match status" value="1"/>
</dbReference>
<evidence type="ECO:0000256" key="4">
    <source>
        <dbReference type="ARBA" id="ARBA00022692"/>
    </source>
</evidence>
<evidence type="ECO:0000256" key="6">
    <source>
        <dbReference type="ARBA" id="ARBA00023136"/>
    </source>
</evidence>
<feature type="domain" description="ABC transmembrane type-1" evidence="8">
    <location>
        <begin position="71"/>
        <end position="283"/>
    </location>
</feature>
<evidence type="ECO:0000256" key="1">
    <source>
        <dbReference type="ARBA" id="ARBA00004651"/>
    </source>
</evidence>
<dbReference type="CDD" id="cd06261">
    <property type="entry name" value="TM_PBP2"/>
    <property type="match status" value="1"/>
</dbReference>
<protein>
    <submittedName>
        <fullName evidence="9">Carbohydrate ABC transporter permease</fullName>
    </submittedName>
</protein>
<feature type="transmembrane region" description="Helical" evidence="7">
    <location>
        <begin position="156"/>
        <end position="181"/>
    </location>
</feature>
<dbReference type="SUPFAM" id="SSF161098">
    <property type="entry name" value="MetI-like"/>
    <property type="match status" value="1"/>
</dbReference>
<dbReference type="PANTHER" id="PTHR43005:SF1">
    <property type="entry name" value="SPERMIDINE_PUTRESCINE TRANSPORT SYSTEM PERMEASE PROTEIN"/>
    <property type="match status" value="1"/>
</dbReference>
<name>A0ABW0VSD4_9BACL</name>